<protein>
    <submittedName>
        <fullName evidence="1">Uncharacterized protein</fullName>
    </submittedName>
</protein>
<accession>Q7VH48</accession>
<dbReference type="Proteomes" id="UP000002495">
    <property type="component" value="Chromosome"/>
</dbReference>
<dbReference type="AlphaFoldDB" id="Q7VH48"/>
<reference evidence="1 2" key="1">
    <citation type="journal article" date="2003" name="Proc. Natl. Acad. Sci. U.S.A.">
        <title>The complete genome sequence of the carcinogenic bacterium Helicobacter hepaticus.</title>
        <authorList>
            <person name="Suerbaum S."/>
            <person name="Josenhans C."/>
            <person name="Sterzenbach T."/>
            <person name="Drescher B."/>
            <person name="Brandt P."/>
            <person name="Bell M."/>
            <person name="Droege M."/>
            <person name="Fartmann B."/>
            <person name="Fischer H.-P."/>
            <person name="Ge Z."/>
            <person name="Hoerster A."/>
            <person name="Holland R."/>
            <person name="Klein K."/>
            <person name="Koenig J."/>
            <person name="Macko L."/>
            <person name="Mendz G.L."/>
            <person name="Nyakatura G."/>
            <person name="Schauer D.B."/>
            <person name="Shen Z."/>
            <person name="Weber J."/>
            <person name="Frosch M."/>
            <person name="Fox J.G."/>
        </authorList>
    </citation>
    <scope>NUCLEOTIDE SEQUENCE [LARGE SCALE GENOMIC DNA]</scope>
    <source>
        <strain evidence="2">ATCC 51449 / 3B1</strain>
    </source>
</reference>
<dbReference type="EMBL" id="AE017125">
    <property type="protein sequence ID" value="AAP77716.1"/>
    <property type="molecule type" value="Genomic_DNA"/>
</dbReference>
<dbReference type="KEGG" id="hhe:HH_1119"/>
<dbReference type="HOGENOM" id="CLU_3168817_0_0_7"/>
<evidence type="ECO:0000313" key="1">
    <source>
        <dbReference type="EMBL" id="AAP77716.1"/>
    </source>
</evidence>
<keyword evidence="2" id="KW-1185">Reference proteome</keyword>
<sequence>MYSSKPHNILKGIPNGKNHTLQYHYHSFALHTIAYLQQCHSHLLAEL</sequence>
<evidence type="ECO:0000313" key="2">
    <source>
        <dbReference type="Proteomes" id="UP000002495"/>
    </source>
</evidence>
<dbReference type="STRING" id="235279.HH_1119"/>
<proteinExistence type="predicted"/>
<name>Q7VH48_HELHP</name>
<gene>
    <name evidence="1" type="ordered locus">HH_1119</name>
</gene>
<organism evidence="1 2">
    <name type="scientific">Helicobacter hepaticus (strain ATCC 51449 / 3B1)</name>
    <dbReference type="NCBI Taxonomy" id="235279"/>
    <lineage>
        <taxon>Bacteria</taxon>
        <taxon>Pseudomonadati</taxon>
        <taxon>Campylobacterota</taxon>
        <taxon>Epsilonproteobacteria</taxon>
        <taxon>Campylobacterales</taxon>
        <taxon>Helicobacteraceae</taxon>
        <taxon>Helicobacter</taxon>
    </lineage>
</organism>